<evidence type="ECO:0000313" key="2">
    <source>
        <dbReference type="EMBL" id="KAG8379786.1"/>
    </source>
</evidence>
<organism evidence="2 3">
    <name type="scientific">Buddleja alternifolia</name>
    <dbReference type="NCBI Taxonomy" id="168488"/>
    <lineage>
        <taxon>Eukaryota</taxon>
        <taxon>Viridiplantae</taxon>
        <taxon>Streptophyta</taxon>
        <taxon>Embryophyta</taxon>
        <taxon>Tracheophyta</taxon>
        <taxon>Spermatophyta</taxon>
        <taxon>Magnoliopsida</taxon>
        <taxon>eudicotyledons</taxon>
        <taxon>Gunneridae</taxon>
        <taxon>Pentapetalae</taxon>
        <taxon>asterids</taxon>
        <taxon>lamiids</taxon>
        <taxon>Lamiales</taxon>
        <taxon>Scrophulariaceae</taxon>
        <taxon>Buddlejeae</taxon>
        <taxon>Buddleja</taxon>
    </lineage>
</organism>
<dbReference type="EMBL" id="WHWC01000007">
    <property type="protein sequence ID" value="KAG8379786.1"/>
    <property type="molecule type" value="Genomic_DNA"/>
</dbReference>
<reference evidence="2" key="1">
    <citation type="submission" date="2019-10" db="EMBL/GenBank/DDBJ databases">
        <authorList>
            <person name="Zhang R."/>
            <person name="Pan Y."/>
            <person name="Wang J."/>
            <person name="Ma R."/>
            <person name="Yu S."/>
        </authorList>
    </citation>
    <scope>NUCLEOTIDE SEQUENCE</scope>
    <source>
        <strain evidence="2">LA-IB0</strain>
        <tissue evidence="2">Leaf</tissue>
    </source>
</reference>
<protein>
    <submittedName>
        <fullName evidence="2">Uncharacterized protein</fullName>
    </submittedName>
</protein>
<dbReference type="Proteomes" id="UP000826271">
    <property type="component" value="Unassembled WGS sequence"/>
</dbReference>
<proteinExistence type="predicted"/>
<feature type="region of interest" description="Disordered" evidence="1">
    <location>
        <begin position="156"/>
        <end position="180"/>
    </location>
</feature>
<evidence type="ECO:0000313" key="3">
    <source>
        <dbReference type="Proteomes" id="UP000826271"/>
    </source>
</evidence>
<dbReference type="AlphaFoldDB" id="A0AAV6XGY0"/>
<feature type="region of interest" description="Disordered" evidence="1">
    <location>
        <begin position="76"/>
        <end position="101"/>
    </location>
</feature>
<comment type="caution">
    <text evidence="2">The sequence shown here is derived from an EMBL/GenBank/DDBJ whole genome shotgun (WGS) entry which is preliminary data.</text>
</comment>
<feature type="compositionally biased region" description="Basic and acidic residues" evidence="1">
    <location>
        <begin position="92"/>
        <end position="101"/>
    </location>
</feature>
<sequence length="393" mass="44751">MAESMRSKDLRDSLKHQEVMLLEERSLRQNNEQHLNSKFESLVASQNDLQTAVLHIQTQLQSIVEQMQIYNKNKSVLGEGLAPPPPPPKKRGSFDGKRGSFDRNKGSWKGFYADVASAKRLLVMGRRVLGRRGSWSADVAVQEPFWGSTIPERLRQRSKKMGHDVTTGLEVNPGKEKGRQKKAGVVIMMITNIIMTGKTHLARRKNKPMRFCRWIMTKAKSAEPATPESQDLVVPASITTSGKVIWSRQNEVQTVKIYYRALEDTPWDTEDAPCDNGVVFKVLVKGNIMTSSVKRLGICKFYSQSLKHNHKGRLIALCGDGQYSVHCARTFRERFHGSAMEVDNNYIHHKFSVDHIYGSMFLGMSSNDFICFYDWDRGSLIYRVDVKVKVRKL</sequence>
<accession>A0AAV6XGY0</accession>
<name>A0AAV6XGY0_9LAMI</name>
<keyword evidence="3" id="KW-1185">Reference proteome</keyword>
<gene>
    <name evidence="2" type="ORF">BUALT_Bualt07G0125600</name>
</gene>
<evidence type="ECO:0000256" key="1">
    <source>
        <dbReference type="SAM" id="MobiDB-lite"/>
    </source>
</evidence>